<dbReference type="PROSITE" id="PS50977">
    <property type="entry name" value="HTH_TETR_2"/>
    <property type="match status" value="1"/>
</dbReference>
<dbReference type="InterPro" id="IPR001647">
    <property type="entry name" value="HTH_TetR"/>
</dbReference>
<comment type="caution">
    <text evidence="4">The sequence shown here is derived from an EMBL/GenBank/DDBJ whole genome shotgun (WGS) entry which is preliminary data.</text>
</comment>
<evidence type="ECO:0000256" key="2">
    <source>
        <dbReference type="PROSITE-ProRule" id="PRU00335"/>
    </source>
</evidence>
<accession>A0ABU4G4I0</accession>
<evidence type="ECO:0000313" key="5">
    <source>
        <dbReference type="Proteomes" id="UP001280629"/>
    </source>
</evidence>
<dbReference type="EMBL" id="JAUBDH010000012">
    <property type="protein sequence ID" value="MDW0111287.1"/>
    <property type="molecule type" value="Genomic_DNA"/>
</dbReference>
<keyword evidence="1 2" id="KW-0238">DNA-binding</keyword>
<dbReference type="RefSeq" id="WP_317936929.1">
    <property type="nucleotide sequence ID" value="NZ_JAUBDH010000012.1"/>
</dbReference>
<evidence type="ECO:0000259" key="3">
    <source>
        <dbReference type="PROSITE" id="PS50977"/>
    </source>
</evidence>
<name>A0ABU4G4I0_9BACL</name>
<dbReference type="Proteomes" id="UP001280629">
    <property type="component" value="Unassembled WGS sequence"/>
</dbReference>
<organism evidence="4 5">
    <name type="scientific">Sporosarcina aquimarina</name>
    <dbReference type="NCBI Taxonomy" id="114975"/>
    <lineage>
        <taxon>Bacteria</taxon>
        <taxon>Bacillati</taxon>
        <taxon>Bacillota</taxon>
        <taxon>Bacilli</taxon>
        <taxon>Bacillales</taxon>
        <taxon>Caryophanaceae</taxon>
        <taxon>Sporosarcina</taxon>
    </lineage>
</organism>
<dbReference type="Gene3D" id="1.10.357.10">
    <property type="entry name" value="Tetracycline Repressor, domain 2"/>
    <property type="match status" value="1"/>
</dbReference>
<dbReference type="Pfam" id="PF00440">
    <property type="entry name" value="TetR_N"/>
    <property type="match status" value="1"/>
</dbReference>
<gene>
    <name evidence="4" type="ORF">QT716_14780</name>
</gene>
<dbReference type="InterPro" id="IPR009057">
    <property type="entry name" value="Homeodomain-like_sf"/>
</dbReference>
<feature type="domain" description="HTH tetR-type" evidence="3">
    <location>
        <begin position="9"/>
        <end position="69"/>
    </location>
</feature>
<keyword evidence="5" id="KW-1185">Reference proteome</keyword>
<evidence type="ECO:0000313" key="4">
    <source>
        <dbReference type="EMBL" id="MDW0111287.1"/>
    </source>
</evidence>
<proteinExistence type="predicted"/>
<protein>
    <submittedName>
        <fullName evidence="4">TetR/AcrR family transcriptional regulator</fullName>
    </submittedName>
</protein>
<dbReference type="SUPFAM" id="SSF46689">
    <property type="entry name" value="Homeodomain-like"/>
    <property type="match status" value="1"/>
</dbReference>
<sequence>MDKKKLQKSRMWKYFVEAATEIIEEEGAKAVTIRKVADRAGYNSATIYNYFDEFSHLLFFASMRLMKEYTNEVTSRMNAETCALDQYVTAWECFCTYSFQQPDIFHSVFIRDLGENPDDLLEKYYEFYPADLVDVPEEIRMSLIEQNVVKRGNPILKRAVEQGSFDGEVIESLNEVTILLWQGMLMNFLNNRIEATPEEAASRTMFYVREIIDRLKS</sequence>
<reference evidence="4 5" key="1">
    <citation type="submission" date="2023-06" db="EMBL/GenBank/DDBJ databases">
        <title>Sporosarcina sp. nov., isolated from Korean traditional fermented seafood 'Jeotgal'.</title>
        <authorList>
            <person name="Yang A.-I."/>
            <person name="Shin N.-R."/>
        </authorList>
    </citation>
    <scope>NUCLEOTIDE SEQUENCE [LARGE SCALE GENOMIC DNA]</scope>
    <source>
        <strain evidence="4 5">KCTC3840</strain>
    </source>
</reference>
<evidence type="ECO:0000256" key="1">
    <source>
        <dbReference type="ARBA" id="ARBA00023125"/>
    </source>
</evidence>
<feature type="DNA-binding region" description="H-T-H motif" evidence="2">
    <location>
        <begin position="32"/>
        <end position="51"/>
    </location>
</feature>